<evidence type="ECO:0000259" key="8">
    <source>
        <dbReference type="Pfam" id="PF06808"/>
    </source>
</evidence>
<comment type="function">
    <text evidence="7">Part of the tripartite ATP-independent periplasmic (TRAP) transport system.</text>
</comment>
<feature type="transmembrane region" description="Helical" evidence="7">
    <location>
        <begin position="6"/>
        <end position="35"/>
    </location>
</feature>
<comment type="subunit">
    <text evidence="7">The complex comprises the extracytoplasmic solute receptor protein and the two transmembrane proteins.</text>
</comment>
<feature type="transmembrane region" description="Helical" evidence="7">
    <location>
        <begin position="238"/>
        <end position="258"/>
    </location>
</feature>
<feature type="transmembrane region" description="Helical" evidence="7">
    <location>
        <begin position="356"/>
        <end position="382"/>
    </location>
</feature>
<feature type="transmembrane region" description="Helical" evidence="7">
    <location>
        <begin position="136"/>
        <end position="160"/>
    </location>
</feature>
<evidence type="ECO:0000256" key="1">
    <source>
        <dbReference type="ARBA" id="ARBA00004429"/>
    </source>
</evidence>
<comment type="caution">
    <text evidence="9">The sequence shown here is derived from an EMBL/GenBank/DDBJ whole genome shotgun (WGS) entry which is preliminary data.</text>
</comment>
<evidence type="ECO:0000313" key="10">
    <source>
        <dbReference type="Proteomes" id="UP000601789"/>
    </source>
</evidence>
<dbReference type="Proteomes" id="UP000601789">
    <property type="component" value="Unassembled WGS sequence"/>
</dbReference>
<evidence type="ECO:0000256" key="5">
    <source>
        <dbReference type="ARBA" id="ARBA00022989"/>
    </source>
</evidence>
<keyword evidence="2" id="KW-1003">Cell membrane</keyword>
<dbReference type="Pfam" id="PF06808">
    <property type="entry name" value="DctM"/>
    <property type="match status" value="1"/>
</dbReference>
<keyword evidence="3 7" id="KW-0997">Cell inner membrane</keyword>
<evidence type="ECO:0000256" key="6">
    <source>
        <dbReference type="ARBA" id="ARBA00023136"/>
    </source>
</evidence>
<evidence type="ECO:0000256" key="2">
    <source>
        <dbReference type="ARBA" id="ARBA00022475"/>
    </source>
</evidence>
<feature type="transmembrane region" description="Helical" evidence="7">
    <location>
        <begin position="172"/>
        <end position="192"/>
    </location>
</feature>
<comment type="subcellular location">
    <subcellularLocation>
        <location evidence="1 7">Cell inner membrane</location>
        <topology evidence="1 7">Multi-pass membrane protein</topology>
    </subcellularLocation>
</comment>
<keyword evidence="5 7" id="KW-1133">Transmembrane helix</keyword>
<protein>
    <recommendedName>
        <fullName evidence="7">TRAP transporter large permease protein</fullName>
    </recommendedName>
</protein>
<keyword evidence="6 7" id="KW-0472">Membrane</keyword>
<feature type="transmembrane region" description="Helical" evidence="7">
    <location>
        <begin position="56"/>
        <end position="75"/>
    </location>
</feature>
<dbReference type="PIRSF" id="PIRSF006066">
    <property type="entry name" value="HI0050"/>
    <property type="match status" value="1"/>
</dbReference>
<organism evidence="9 10">
    <name type="scientific">Aquamicrobium zhengzhouense</name>
    <dbReference type="NCBI Taxonomy" id="2781738"/>
    <lineage>
        <taxon>Bacteria</taxon>
        <taxon>Pseudomonadati</taxon>
        <taxon>Pseudomonadota</taxon>
        <taxon>Alphaproteobacteria</taxon>
        <taxon>Hyphomicrobiales</taxon>
        <taxon>Phyllobacteriaceae</taxon>
        <taxon>Aquamicrobium</taxon>
    </lineage>
</organism>
<dbReference type="EMBL" id="JADGMQ010000007">
    <property type="protein sequence ID" value="MBI1621222.1"/>
    <property type="molecule type" value="Genomic_DNA"/>
</dbReference>
<gene>
    <name evidence="9" type="ORF">IOD40_11170</name>
</gene>
<evidence type="ECO:0000256" key="7">
    <source>
        <dbReference type="RuleBase" id="RU369079"/>
    </source>
</evidence>
<feature type="transmembrane region" description="Helical" evidence="7">
    <location>
        <begin position="95"/>
        <end position="124"/>
    </location>
</feature>
<feature type="domain" description="TRAP C4-dicarboxylate transport system permease DctM subunit" evidence="8">
    <location>
        <begin position="9"/>
        <end position="414"/>
    </location>
</feature>
<feature type="transmembrane region" description="Helical" evidence="7">
    <location>
        <begin position="311"/>
        <end position="328"/>
    </location>
</feature>
<keyword evidence="10" id="KW-1185">Reference proteome</keyword>
<proteinExistence type="inferred from homology"/>
<evidence type="ECO:0000256" key="4">
    <source>
        <dbReference type="ARBA" id="ARBA00022692"/>
    </source>
</evidence>
<evidence type="ECO:0000313" key="9">
    <source>
        <dbReference type="EMBL" id="MBI1621222.1"/>
    </source>
</evidence>
<dbReference type="RefSeq" id="WP_198476623.1">
    <property type="nucleotide sequence ID" value="NZ_JADGMQ010000007.1"/>
</dbReference>
<feature type="transmembrane region" description="Helical" evidence="7">
    <location>
        <begin position="213"/>
        <end position="232"/>
    </location>
</feature>
<comment type="similarity">
    <text evidence="7">Belongs to the TRAP transporter large permease family.</text>
</comment>
<reference evidence="9 10" key="1">
    <citation type="submission" date="2020-10" db="EMBL/GenBank/DDBJ databases">
        <title>Aquamicrobium zhengzhouensis sp. nov., a exopolysaccharide producing bacterium isolated from farmland soil.</title>
        <authorList>
            <person name="Wang X."/>
        </authorList>
    </citation>
    <scope>NUCLEOTIDE SEQUENCE [LARGE SCALE GENOMIC DNA]</scope>
    <source>
        <strain evidence="10">cd-1</strain>
    </source>
</reference>
<name>A0ABS0SD50_9HYPH</name>
<dbReference type="PANTHER" id="PTHR33362:SF5">
    <property type="entry name" value="C4-DICARBOXYLATE TRAP TRANSPORTER LARGE PERMEASE PROTEIN DCTM"/>
    <property type="match status" value="1"/>
</dbReference>
<keyword evidence="4 7" id="KW-0812">Transmembrane</keyword>
<dbReference type="PANTHER" id="PTHR33362">
    <property type="entry name" value="SIALIC ACID TRAP TRANSPORTER PERMEASE PROTEIN SIAT-RELATED"/>
    <property type="match status" value="1"/>
</dbReference>
<sequence>MSGMLLIPIFLLLTFFRQNVILTLAVIIGLVHSYIARNSSVEYLVQDLWFTLDRELLLSIPMFIFAGVIMSSGSISARLVRLMKALTSPFRGGLAIATILAMAVFSSISGSAIVTMMAVGTLMYPALIQSGYSVRFTLGLLCTGGTLGVIIPPSILMILYGLSTDVSVTNMFMAGWGPGLLMVLVLCVYSVICNRSAETSPFDIAEVWAALKHGITALLMPVILMGGIYSGIFTVTEAAAVSLLYALLIEVVLFRNLGAKDVFRLGLDTVKLLGTLMPLVAFAGSLNVILQYEGVPQALVAWTQETFTADWQMLIMVNLMLLVAGALMDESSAIIILAPLLAPLGLAYGYDPVHFAIMVIVNLQIGYVMPPVALSVIVATSVFRQTFLTVSRAVLPFVALMLMVLLITIMVPQLSLMFIR</sequence>
<feature type="transmembrane region" description="Helical" evidence="7">
    <location>
        <begin position="270"/>
        <end position="291"/>
    </location>
</feature>
<feature type="transmembrane region" description="Helical" evidence="7">
    <location>
        <begin position="394"/>
        <end position="419"/>
    </location>
</feature>
<feature type="transmembrane region" description="Helical" evidence="7">
    <location>
        <begin position="333"/>
        <end position="350"/>
    </location>
</feature>
<accession>A0ABS0SD50</accession>
<dbReference type="NCBIfam" id="TIGR00786">
    <property type="entry name" value="dctM"/>
    <property type="match status" value="1"/>
</dbReference>
<evidence type="ECO:0000256" key="3">
    <source>
        <dbReference type="ARBA" id="ARBA00022519"/>
    </source>
</evidence>
<keyword evidence="7" id="KW-0813">Transport</keyword>
<dbReference type="InterPro" id="IPR004681">
    <property type="entry name" value="TRAP_DctM"/>
</dbReference>
<dbReference type="InterPro" id="IPR010656">
    <property type="entry name" value="DctM"/>
</dbReference>